<dbReference type="RefSeq" id="WP_379031220.1">
    <property type="nucleotide sequence ID" value="NZ_JBHRXE010000037.1"/>
</dbReference>
<reference evidence="3" key="1">
    <citation type="journal article" date="2019" name="Int. J. Syst. Evol. Microbiol.">
        <title>The Global Catalogue of Microorganisms (GCM) 10K type strain sequencing project: providing services to taxonomists for standard genome sequencing and annotation.</title>
        <authorList>
            <consortium name="The Broad Institute Genomics Platform"/>
            <consortium name="The Broad Institute Genome Sequencing Center for Infectious Disease"/>
            <person name="Wu L."/>
            <person name="Ma J."/>
        </authorList>
    </citation>
    <scope>NUCLEOTIDE SEQUENCE [LARGE SCALE GENOMIC DNA]</scope>
    <source>
        <strain evidence="3">VKM B-3226</strain>
    </source>
</reference>
<dbReference type="EMBL" id="JBHRXE010000037">
    <property type="protein sequence ID" value="MFC3570375.1"/>
    <property type="molecule type" value="Genomic_DNA"/>
</dbReference>
<protein>
    <submittedName>
        <fullName evidence="2">Uncharacterized protein</fullName>
    </submittedName>
</protein>
<feature type="chain" id="PRO_5046634252" evidence="1">
    <location>
        <begin position="25"/>
        <end position="151"/>
    </location>
</feature>
<keyword evidence="3" id="KW-1185">Reference proteome</keyword>
<evidence type="ECO:0000313" key="2">
    <source>
        <dbReference type="EMBL" id="MFC3570375.1"/>
    </source>
</evidence>
<name>A0ABV7S2L7_9RHOB</name>
<dbReference type="Proteomes" id="UP001595596">
    <property type="component" value="Unassembled WGS sequence"/>
</dbReference>
<comment type="caution">
    <text evidence="2">The sequence shown here is derived from an EMBL/GenBank/DDBJ whole genome shotgun (WGS) entry which is preliminary data.</text>
</comment>
<feature type="signal peptide" evidence="1">
    <location>
        <begin position="1"/>
        <end position="24"/>
    </location>
</feature>
<accession>A0ABV7S2L7</accession>
<evidence type="ECO:0000256" key="1">
    <source>
        <dbReference type="SAM" id="SignalP"/>
    </source>
</evidence>
<sequence>MRPALILPALFLAGLLLPAPALRAQDLAQEPPVVMMCQILDESGTGWVPEFIMLTRQTSGPRQGRIEVFDPILQNLLGHPIEARITADDRRSRSYGWALAGVRNASGQRTERLDYRLMVRKSDGTASVTAVAQGYDNVMTGSGVCGSPGDG</sequence>
<keyword evidence="1" id="KW-0732">Signal</keyword>
<gene>
    <name evidence="2" type="ORF">ACFOMP_13005</name>
</gene>
<organism evidence="2 3">
    <name type="scientific">Paracoccus simplex</name>
    <dbReference type="NCBI Taxonomy" id="2086346"/>
    <lineage>
        <taxon>Bacteria</taxon>
        <taxon>Pseudomonadati</taxon>
        <taxon>Pseudomonadota</taxon>
        <taxon>Alphaproteobacteria</taxon>
        <taxon>Rhodobacterales</taxon>
        <taxon>Paracoccaceae</taxon>
        <taxon>Paracoccus</taxon>
    </lineage>
</organism>
<proteinExistence type="predicted"/>
<evidence type="ECO:0000313" key="3">
    <source>
        <dbReference type="Proteomes" id="UP001595596"/>
    </source>
</evidence>